<protein>
    <recommendedName>
        <fullName evidence="4">Replication factor A C-terminal domain-containing protein</fullName>
    </recommendedName>
</protein>
<organism evidence="2 3">
    <name type="scientific">Aegilops tauschii subsp. strangulata</name>
    <name type="common">Goatgrass</name>
    <dbReference type="NCBI Taxonomy" id="200361"/>
    <lineage>
        <taxon>Eukaryota</taxon>
        <taxon>Viridiplantae</taxon>
        <taxon>Streptophyta</taxon>
        <taxon>Embryophyta</taxon>
        <taxon>Tracheophyta</taxon>
        <taxon>Spermatophyta</taxon>
        <taxon>Magnoliopsida</taxon>
        <taxon>Liliopsida</taxon>
        <taxon>Poales</taxon>
        <taxon>Poaceae</taxon>
        <taxon>BOP clade</taxon>
        <taxon>Pooideae</taxon>
        <taxon>Triticodae</taxon>
        <taxon>Triticeae</taxon>
        <taxon>Triticinae</taxon>
        <taxon>Aegilops</taxon>
    </lineage>
</organism>
<dbReference type="AlphaFoldDB" id="A0A453F1J3"/>
<keyword evidence="3" id="KW-1185">Reference proteome</keyword>
<dbReference type="InterPro" id="IPR012340">
    <property type="entry name" value="NA-bd_OB-fold"/>
</dbReference>
<proteinExistence type="predicted"/>
<reference evidence="2" key="3">
    <citation type="journal article" date="2017" name="Nature">
        <title>Genome sequence of the progenitor of the wheat D genome Aegilops tauschii.</title>
        <authorList>
            <person name="Luo M.C."/>
            <person name="Gu Y.Q."/>
            <person name="Puiu D."/>
            <person name="Wang H."/>
            <person name="Twardziok S.O."/>
            <person name="Deal K.R."/>
            <person name="Huo N."/>
            <person name="Zhu T."/>
            <person name="Wang L."/>
            <person name="Wang Y."/>
            <person name="McGuire P.E."/>
            <person name="Liu S."/>
            <person name="Long H."/>
            <person name="Ramasamy R.K."/>
            <person name="Rodriguez J.C."/>
            <person name="Van S.L."/>
            <person name="Yuan L."/>
            <person name="Wang Z."/>
            <person name="Xia Z."/>
            <person name="Xiao L."/>
            <person name="Anderson O.D."/>
            <person name="Ouyang S."/>
            <person name="Liang Y."/>
            <person name="Zimin A.V."/>
            <person name="Pertea G."/>
            <person name="Qi P."/>
            <person name="Bennetzen J.L."/>
            <person name="Dai X."/>
            <person name="Dawson M.W."/>
            <person name="Muller H.G."/>
            <person name="Kugler K."/>
            <person name="Rivarola-Duarte L."/>
            <person name="Spannagl M."/>
            <person name="Mayer K.F.X."/>
            <person name="Lu F.H."/>
            <person name="Bevan M.W."/>
            <person name="Leroy P."/>
            <person name="Li P."/>
            <person name="You F.M."/>
            <person name="Sun Q."/>
            <person name="Liu Z."/>
            <person name="Lyons E."/>
            <person name="Wicker T."/>
            <person name="Salzberg S.L."/>
            <person name="Devos K.M."/>
            <person name="Dvorak J."/>
        </authorList>
    </citation>
    <scope>NUCLEOTIDE SEQUENCE [LARGE SCALE GENOMIC DNA]</scope>
    <source>
        <strain evidence="2">cv. AL8/78</strain>
    </source>
</reference>
<feature type="compositionally biased region" description="Basic and acidic residues" evidence="1">
    <location>
        <begin position="130"/>
        <end position="149"/>
    </location>
</feature>
<reference evidence="3" key="1">
    <citation type="journal article" date="2014" name="Science">
        <title>Ancient hybridizations among the ancestral genomes of bread wheat.</title>
        <authorList>
            <consortium name="International Wheat Genome Sequencing Consortium,"/>
            <person name="Marcussen T."/>
            <person name="Sandve S.R."/>
            <person name="Heier L."/>
            <person name="Spannagl M."/>
            <person name="Pfeifer M."/>
            <person name="Jakobsen K.S."/>
            <person name="Wulff B.B."/>
            <person name="Steuernagel B."/>
            <person name="Mayer K.F."/>
            <person name="Olsen O.A."/>
        </authorList>
    </citation>
    <scope>NUCLEOTIDE SEQUENCE [LARGE SCALE GENOMIC DNA]</scope>
    <source>
        <strain evidence="3">cv. AL8/78</strain>
    </source>
</reference>
<name>A0A453F1J3_AEGTS</name>
<reference evidence="2" key="4">
    <citation type="submission" date="2019-03" db="UniProtKB">
        <authorList>
            <consortium name="EnsemblPlants"/>
        </authorList>
    </citation>
    <scope>IDENTIFICATION</scope>
</reference>
<accession>A0A453F1J3</accession>
<dbReference type="Gene3D" id="2.40.50.140">
    <property type="entry name" value="Nucleic acid-binding proteins"/>
    <property type="match status" value="1"/>
</dbReference>
<evidence type="ECO:0000313" key="2">
    <source>
        <dbReference type="EnsemblPlants" id="AET3Gv20542300.13"/>
    </source>
</evidence>
<evidence type="ECO:0008006" key="4">
    <source>
        <dbReference type="Google" id="ProtNLM"/>
    </source>
</evidence>
<dbReference type="EnsemblPlants" id="AET3Gv20542300.13">
    <property type="protein sequence ID" value="AET3Gv20542300.13"/>
    <property type="gene ID" value="AET3Gv20542300"/>
</dbReference>
<feature type="compositionally biased region" description="Polar residues" evidence="1">
    <location>
        <begin position="210"/>
        <end position="226"/>
    </location>
</feature>
<reference evidence="3" key="2">
    <citation type="journal article" date="2017" name="Nat. Plants">
        <title>The Aegilops tauschii genome reveals multiple impacts of transposons.</title>
        <authorList>
            <person name="Zhao G."/>
            <person name="Zou C."/>
            <person name="Li K."/>
            <person name="Wang K."/>
            <person name="Li T."/>
            <person name="Gao L."/>
            <person name="Zhang X."/>
            <person name="Wang H."/>
            <person name="Yang Z."/>
            <person name="Liu X."/>
            <person name="Jiang W."/>
            <person name="Mao L."/>
            <person name="Kong X."/>
            <person name="Jiao Y."/>
            <person name="Jia J."/>
        </authorList>
    </citation>
    <scope>NUCLEOTIDE SEQUENCE [LARGE SCALE GENOMIC DNA]</scope>
    <source>
        <strain evidence="3">cv. AL8/78</strain>
    </source>
</reference>
<dbReference type="SUPFAM" id="SSF50249">
    <property type="entry name" value="Nucleic acid-binding proteins"/>
    <property type="match status" value="1"/>
</dbReference>
<dbReference type="Proteomes" id="UP000015105">
    <property type="component" value="Chromosome 3D"/>
</dbReference>
<evidence type="ECO:0000313" key="3">
    <source>
        <dbReference type="Proteomes" id="UP000015105"/>
    </source>
</evidence>
<feature type="region of interest" description="Disordered" evidence="1">
    <location>
        <begin position="130"/>
        <end position="226"/>
    </location>
</feature>
<reference evidence="2" key="5">
    <citation type="journal article" date="2021" name="G3 (Bethesda)">
        <title>Aegilops tauschii genome assembly Aet v5.0 features greater sequence contiguity and improved annotation.</title>
        <authorList>
            <person name="Wang L."/>
            <person name="Zhu T."/>
            <person name="Rodriguez J.C."/>
            <person name="Deal K.R."/>
            <person name="Dubcovsky J."/>
            <person name="McGuire P.E."/>
            <person name="Lux T."/>
            <person name="Spannagl M."/>
            <person name="Mayer K.F.X."/>
            <person name="Baldrich P."/>
            <person name="Meyers B.C."/>
            <person name="Huo N."/>
            <person name="Gu Y.Q."/>
            <person name="Zhou H."/>
            <person name="Devos K.M."/>
            <person name="Bennetzen J.L."/>
            <person name="Unver T."/>
            <person name="Budak H."/>
            <person name="Gulick P.J."/>
            <person name="Galiba G."/>
            <person name="Kalapos B."/>
            <person name="Nelson D.R."/>
            <person name="Li P."/>
            <person name="You F.M."/>
            <person name="Luo M.C."/>
            <person name="Dvorak J."/>
        </authorList>
    </citation>
    <scope>NUCLEOTIDE SEQUENCE [LARGE SCALE GENOMIC DNA]</scope>
    <source>
        <strain evidence="2">cv. AL8/78</strain>
    </source>
</reference>
<dbReference type="Gramene" id="AET3Gv20542300.13">
    <property type="protein sequence ID" value="AET3Gv20542300.13"/>
    <property type="gene ID" value="AET3Gv20542300"/>
</dbReference>
<evidence type="ECO:0000256" key="1">
    <source>
        <dbReference type="SAM" id="MobiDB-lite"/>
    </source>
</evidence>
<sequence length="226" mass="25894">ATTSCTLFDEEAERMLNTSVSFLLDSLDGKSEEIPKIIQELCGQRLIFRFKLNNKNLTLGMQNYAVKKIFVPDEKLEKRYLEDKAEEDLMDDEVDNMLKQETKKPNEPVKKVQISKCELSKNICELVPVKEEPEDKRNGSTVHQKEHQHQKSSTSVDGGKRRRRSVVLSDSEDEEVENSISEKLEKAVPKSTRSVHAKNKKTKVEHEGSTRMTRSLTKKTNGIKTM</sequence>